<name>A0AAE0LTG7_9PEZI</name>
<protein>
    <submittedName>
        <fullName evidence="1">Uncharacterized protein</fullName>
    </submittedName>
</protein>
<keyword evidence="2" id="KW-1185">Reference proteome</keyword>
<gene>
    <name evidence="1" type="ORF">B0H64DRAFT_165414</name>
</gene>
<evidence type="ECO:0000313" key="1">
    <source>
        <dbReference type="EMBL" id="KAK3296209.1"/>
    </source>
</evidence>
<dbReference type="Proteomes" id="UP001278766">
    <property type="component" value="Unassembled WGS sequence"/>
</dbReference>
<proteinExistence type="predicted"/>
<comment type="caution">
    <text evidence="1">The sequence shown here is derived from an EMBL/GenBank/DDBJ whole genome shotgun (WGS) entry which is preliminary data.</text>
</comment>
<sequence length="157" mass="17781">MLRRWRLGEKRDLSLQTTVSKNCRCPQIHSHTTRGRPARPMKTFSRGTTTKSIFTPVAVPGFDRIKPWTLTPCTVLFSALAPSMQLKTRRRVVDVVIPAHLLRDAAVDWDWLWLGRRTAPHSVPWAHTQTPPDSLNNHLNELGLGLLRLSCSLALCV</sequence>
<organism evidence="1 2">
    <name type="scientific">Chaetomium fimeti</name>
    <dbReference type="NCBI Taxonomy" id="1854472"/>
    <lineage>
        <taxon>Eukaryota</taxon>
        <taxon>Fungi</taxon>
        <taxon>Dikarya</taxon>
        <taxon>Ascomycota</taxon>
        <taxon>Pezizomycotina</taxon>
        <taxon>Sordariomycetes</taxon>
        <taxon>Sordariomycetidae</taxon>
        <taxon>Sordariales</taxon>
        <taxon>Chaetomiaceae</taxon>
        <taxon>Chaetomium</taxon>
    </lineage>
</organism>
<reference evidence="1" key="1">
    <citation type="journal article" date="2023" name="Mol. Phylogenet. Evol.">
        <title>Genome-scale phylogeny and comparative genomics of the fungal order Sordariales.</title>
        <authorList>
            <person name="Hensen N."/>
            <person name="Bonometti L."/>
            <person name="Westerberg I."/>
            <person name="Brannstrom I.O."/>
            <person name="Guillou S."/>
            <person name="Cros-Aarteil S."/>
            <person name="Calhoun S."/>
            <person name="Haridas S."/>
            <person name="Kuo A."/>
            <person name="Mondo S."/>
            <person name="Pangilinan J."/>
            <person name="Riley R."/>
            <person name="LaButti K."/>
            <person name="Andreopoulos B."/>
            <person name="Lipzen A."/>
            <person name="Chen C."/>
            <person name="Yan M."/>
            <person name="Daum C."/>
            <person name="Ng V."/>
            <person name="Clum A."/>
            <person name="Steindorff A."/>
            <person name="Ohm R.A."/>
            <person name="Martin F."/>
            <person name="Silar P."/>
            <person name="Natvig D.O."/>
            <person name="Lalanne C."/>
            <person name="Gautier V."/>
            <person name="Ament-Velasquez S.L."/>
            <person name="Kruys A."/>
            <person name="Hutchinson M.I."/>
            <person name="Powell A.J."/>
            <person name="Barry K."/>
            <person name="Miller A.N."/>
            <person name="Grigoriev I.V."/>
            <person name="Debuchy R."/>
            <person name="Gladieux P."/>
            <person name="Hiltunen Thoren M."/>
            <person name="Johannesson H."/>
        </authorList>
    </citation>
    <scope>NUCLEOTIDE SEQUENCE</scope>
    <source>
        <strain evidence="1">CBS 168.71</strain>
    </source>
</reference>
<dbReference type="GeneID" id="87835622"/>
<dbReference type="AlphaFoldDB" id="A0AAE0LTG7"/>
<dbReference type="EMBL" id="JAUEPN010000004">
    <property type="protein sequence ID" value="KAK3296209.1"/>
    <property type="molecule type" value="Genomic_DNA"/>
</dbReference>
<evidence type="ECO:0000313" key="2">
    <source>
        <dbReference type="Proteomes" id="UP001278766"/>
    </source>
</evidence>
<accession>A0AAE0LTG7</accession>
<dbReference type="RefSeq" id="XP_062659723.1">
    <property type="nucleotide sequence ID" value="XM_062798674.1"/>
</dbReference>
<reference evidence="1" key="2">
    <citation type="submission" date="2023-06" db="EMBL/GenBank/DDBJ databases">
        <authorList>
            <consortium name="Lawrence Berkeley National Laboratory"/>
            <person name="Haridas S."/>
            <person name="Hensen N."/>
            <person name="Bonometti L."/>
            <person name="Westerberg I."/>
            <person name="Brannstrom I.O."/>
            <person name="Guillou S."/>
            <person name="Cros-Aarteil S."/>
            <person name="Calhoun S."/>
            <person name="Kuo A."/>
            <person name="Mondo S."/>
            <person name="Pangilinan J."/>
            <person name="Riley R."/>
            <person name="Labutti K."/>
            <person name="Andreopoulos B."/>
            <person name="Lipzen A."/>
            <person name="Chen C."/>
            <person name="Yanf M."/>
            <person name="Daum C."/>
            <person name="Ng V."/>
            <person name="Clum A."/>
            <person name="Steindorff A."/>
            <person name="Ohm R."/>
            <person name="Martin F."/>
            <person name="Silar P."/>
            <person name="Natvig D."/>
            <person name="Lalanne C."/>
            <person name="Gautier V."/>
            <person name="Ament-Velasquez S.L."/>
            <person name="Kruys A."/>
            <person name="Hutchinson M.I."/>
            <person name="Powell A.J."/>
            <person name="Barry K."/>
            <person name="Miller A.N."/>
            <person name="Grigoriev I.V."/>
            <person name="Debuchy R."/>
            <person name="Gladieux P."/>
            <person name="Thoren M.H."/>
            <person name="Johannesson H."/>
        </authorList>
    </citation>
    <scope>NUCLEOTIDE SEQUENCE</scope>
    <source>
        <strain evidence="1">CBS 168.71</strain>
    </source>
</reference>